<dbReference type="InterPro" id="IPR026365">
    <property type="entry name" value="BcepMu_gp16"/>
</dbReference>
<gene>
    <name evidence="1" type="ORF">D9K81_16630</name>
</gene>
<keyword evidence="1" id="KW-0238">DNA-binding</keyword>
<reference evidence="1 2" key="1">
    <citation type="submission" date="2018-09" db="EMBL/GenBank/DDBJ databases">
        <title>The draft genome of Acinetobacter sp. strains.</title>
        <authorList>
            <person name="Qin J."/>
            <person name="Feng Y."/>
            <person name="Zong Z."/>
        </authorList>
    </citation>
    <scope>NUCLEOTIDE SEQUENCE [LARGE SCALE GENOMIC DNA]</scope>
    <source>
        <strain evidence="1 2">WCHAc060005</strain>
    </source>
</reference>
<dbReference type="GO" id="GO:0003677">
    <property type="term" value="F:DNA binding"/>
    <property type="evidence" value="ECO:0007669"/>
    <property type="project" value="UniProtKB-KW"/>
</dbReference>
<evidence type="ECO:0000313" key="2">
    <source>
        <dbReference type="Proteomes" id="UP000280271"/>
    </source>
</evidence>
<dbReference type="EMBL" id="RCHC01000028">
    <property type="protein sequence ID" value="RLL17799.1"/>
    <property type="molecule type" value="Genomic_DNA"/>
</dbReference>
<sequence length="73" mass="8077">MMVTTPDELRKQFDSEGKTFAEWAASNGFEPQDVYKVLNGQAKCKRGKGHKIAVLLGLKAKPKDESDDTPPVQ</sequence>
<comment type="caution">
    <text evidence="1">The sequence shown here is derived from an EMBL/GenBank/DDBJ whole genome shotgun (WGS) entry which is preliminary data.</text>
</comment>
<accession>A0ABX9TRH5</accession>
<protein>
    <submittedName>
        <fullName evidence="1">DNA-binding protein</fullName>
    </submittedName>
</protein>
<evidence type="ECO:0000313" key="1">
    <source>
        <dbReference type="EMBL" id="RLL17799.1"/>
    </source>
</evidence>
<keyword evidence="2" id="KW-1185">Reference proteome</keyword>
<organism evidence="1 2">
    <name type="scientific">Acinetobacter chengduensis</name>
    <dbReference type="NCBI Taxonomy" id="2420890"/>
    <lineage>
        <taxon>Bacteria</taxon>
        <taxon>Pseudomonadati</taxon>
        <taxon>Pseudomonadota</taxon>
        <taxon>Gammaproteobacteria</taxon>
        <taxon>Moraxellales</taxon>
        <taxon>Moraxellaceae</taxon>
        <taxon>Acinetobacter</taxon>
    </lineage>
</organism>
<dbReference type="NCBIfam" id="TIGR04111">
    <property type="entry name" value="BcepMu_gp16"/>
    <property type="match status" value="1"/>
</dbReference>
<name>A0ABX9TRH5_9GAMM</name>
<dbReference type="RefSeq" id="WP_120375059.1">
    <property type="nucleotide sequence ID" value="NZ_RCHC01000028.1"/>
</dbReference>
<dbReference type="Proteomes" id="UP000280271">
    <property type="component" value="Unassembled WGS sequence"/>
</dbReference>
<proteinExistence type="predicted"/>